<reference evidence="3 4" key="1">
    <citation type="submission" date="2016-11" db="EMBL/GenBank/DDBJ databases">
        <authorList>
            <person name="Jaros S."/>
            <person name="Januszkiewicz K."/>
            <person name="Wedrychowicz H."/>
        </authorList>
    </citation>
    <scope>NUCLEOTIDE SEQUENCE [LARGE SCALE GENOMIC DNA]</scope>
    <source>
        <strain evidence="3 4">DSM 18772</strain>
    </source>
</reference>
<dbReference type="InParanoid" id="A0A1M6M922"/>
<evidence type="ECO:0000256" key="1">
    <source>
        <dbReference type="SAM" id="Phobius"/>
    </source>
</evidence>
<dbReference type="AlphaFoldDB" id="A0A1M6M922"/>
<dbReference type="Proteomes" id="UP000184510">
    <property type="component" value="Unassembled WGS sequence"/>
</dbReference>
<evidence type="ECO:0000259" key="2">
    <source>
        <dbReference type="Pfam" id="PF09835"/>
    </source>
</evidence>
<evidence type="ECO:0000313" key="4">
    <source>
        <dbReference type="Proteomes" id="UP000184510"/>
    </source>
</evidence>
<keyword evidence="1" id="KW-0472">Membrane</keyword>
<organism evidence="3 4">
    <name type="scientific">Rubritalea squalenifaciens DSM 18772</name>
    <dbReference type="NCBI Taxonomy" id="1123071"/>
    <lineage>
        <taxon>Bacteria</taxon>
        <taxon>Pseudomonadati</taxon>
        <taxon>Verrucomicrobiota</taxon>
        <taxon>Verrucomicrobiia</taxon>
        <taxon>Verrucomicrobiales</taxon>
        <taxon>Rubritaleaceae</taxon>
        <taxon>Rubritalea</taxon>
    </lineage>
</organism>
<keyword evidence="1" id="KW-0812">Transmembrane</keyword>
<evidence type="ECO:0000313" key="3">
    <source>
        <dbReference type="EMBL" id="SHJ79956.1"/>
    </source>
</evidence>
<dbReference type="STRING" id="1123071.SAMN02745181_2652"/>
<feature type="transmembrane region" description="Helical" evidence="1">
    <location>
        <begin position="150"/>
        <end position="172"/>
    </location>
</feature>
<dbReference type="Pfam" id="PF09835">
    <property type="entry name" value="DUF2062"/>
    <property type="match status" value="1"/>
</dbReference>
<accession>A0A1M6M922</accession>
<dbReference type="OrthoDB" id="9786029at2"/>
<keyword evidence="1" id="KW-1133">Transmembrane helix</keyword>
<keyword evidence="4" id="KW-1185">Reference proteome</keyword>
<proteinExistence type="predicted"/>
<dbReference type="PANTHER" id="PTHR40547:SF1">
    <property type="entry name" value="SLL0298 PROTEIN"/>
    <property type="match status" value="1"/>
</dbReference>
<dbReference type="RefSeq" id="WP_143184218.1">
    <property type="nucleotide sequence ID" value="NZ_FQYR01000004.1"/>
</dbReference>
<sequence>MKRRYLRLVRRAYRYLRHPRIRRIKWLDPVIKSVFNRRYWLPCRATVANGLSVGFFCSMLPIPFQMVLAALGCLRARGNVPAAIAACWITNPITQIPIMALQERFGYWLHHTLGIPRPPYFSHLEMSFEAPRIDIFGTLLLEGGLTTANIGNFVLGFLFSGFILAMLAYPLVYGVSLFLPNRGKAVEPVPVADTDD</sequence>
<dbReference type="EMBL" id="FQYR01000004">
    <property type="protein sequence ID" value="SHJ79956.1"/>
    <property type="molecule type" value="Genomic_DNA"/>
</dbReference>
<dbReference type="InterPro" id="IPR018639">
    <property type="entry name" value="DUF2062"/>
</dbReference>
<protein>
    <recommendedName>
        <fullName evidence="2">DUF2062 domain-containing protein</fullName>
    </recommendedName>
</protein>
<feature type="domain" description="DUF2062" evidence="2">
    <location>
        <begin position="38"/>
        <end position="175"/>
    </location>
</feature>
<feature type="transmembrane region" description="Helical" evidence="1">
    <location>
        <begin position="47"/>
        <end position="71"/>
    </location>
</feature>
<name>A0A1M6M922_9BACT</name>
<dbReference type="PANTHER" id="PTHR40547">
    <property type="entry name" value="SLL0298 PROTEIN"/>
    <property type="match status" value="1"/>
</dbReference>
<gene>
    <name evidence="3" type="ORF">SAMN02745181_2652</name>
</gene>